<evidence type="ECO:0008006" key="3">
    <source>
        <dbReference type="Google" id="ProtNLM"/>
    </source>
</evidence>
<name>A0A8J3B7M2_9ACTN</name>
<accession>A0A8J3B7M2</accession>
<evidence type="ECO:0000313" key="1">
    <source>
        <dbReference type="EMBL" id="GGK00196.1"/>
    </source>
</evidence>
<dbReference type="EMBL" id="BMQB01000007">
    <property type="protein sequence ID" value="GGK00196.1"/>
    <property type="molecule type" value="Genomic_DNA"/>
</dbReference>
<dbReference type="InterPro" id="IPR011009">
    <property type="entry name" value="Kinase-like_dom_sf"/>
</dbReference>
<sequence>MVSTPIDRSGVGLGALLGVPDADAPAALAELVGAALGVAPDPAATVVEDVPHEMGSPATGGVHRIRGVDAAGRPWSLFCKVLQHARHWPLLVHLPPAAAEWFVADFPWRSELELWDPVVQGSLPTGLRSPVLHRVVDLGDDRVAVWQEDIPVVPAEWDPDRYADAAELLGRWNARSTAAGVLAVNAYPPCHALRVYAEQAVAQRGLGPLADDALWSHPRLAAHGDLRARLRRLGGHIPALLDRLTALPQCLPHGDASPQNLLVAAADGPARFVAIDLSFRTPHPLGFDLGQLLVGLTHAGIQPAALLPAIADTILPAYRRGLAAEGLDDAADAAAEGFALATLVRSGFDGFRYDLIDSADPAEQRVFDERVAMSRALADRAEPWVTG</sequence>
<keyword evidence="2" id="KW-1185">Reference proteome</keyword>
<reference evidence="1" key="2">
    <citation type="submission" date="2020-09" db="EMBL/GenBank/DDBJ databases">
        <authorList>
            <person name="Sun Q."/>
            <person name="Ohkuma M."/>
        </authorList>
    </citation>
    <scope>NUCLEOTIDE SEQUENCE</scope>
    <source>
        <strain evidence="1">JCM 3090</strain>
    </source>
</reference>
<dbReference type="SUPFAM" id="SSF56112">
    <property type="entry name" value="Protein kinase-like (PK-like)"/>
    <property type="match status" value="1"/>
</dbReference>
<proteinExistence type="predicted"/>
<reference evidence="1" key="1">
    <citation type="journal article" date="2014" name="Int. J. Syst. Evol. Microbiol.">
        <title>Complete genome sequence of Corynebacterium casei LMG S-19264T (=DSM 44701T), isolated from a smear-ripened cheese.</title>
        <authorList>
            <consortium name="US DOE Joint Genome Institute (JGI-PGF)"/>
            <person name="Walter F."/>
            <person name="Albersmeier A."/>
            <person name="Kalinowski J."/>
            <person name="Ruckert C."/>
        </authorList>
    </citation>
    <scope>NUCLEOTIDE SEQUENCE</scope>
    <source>
        <strain evidence="1">JCM 3090</strain>
    </source>
</reference>
<dbReference type="RefSeq" id="WP_189171028.1">
    <property type="nucleotide sequence ID" value="NZ_BMQB01000007.1"/>
</dbReference>
<evidence type="ECO:0000313" key="2">
    <source>
        <dbReference type="Proteomes" id="UP000649739"/>
    </source>
</evidence>
<gene>
    <name evidence="1" type="ORF">GCM10010123_32630</name>
</gene>
<dbReference type="Proteomes" id="UP000649739">
    <property type="component" value="Unassembled WGS sequence"/>
</dbReference>
<organism evidence="1 2">
    <name type="scientific">Pilimelia anulata</name>
    <dbReference type="NCBI Taxonomy" id="53371"/>
    <lineage>
        <taxon>Bacteria</taxon>
        <taxon>Bacillati</taxon>
        <taxon>Actinomycetota</taxon>
        <taxon>Actinomycetes</taxon>
        <taxon>Micromonosporales</taxon>
        <taxon>Micromonosporaceae</taxon>
        <taxon>Pilimelia</taxon>
    </lineage>
</organism>
<protein>
    <recommendedName>
        <fullName evidence="3">Aminoglycoside phosphotransferase</fullName>
    </recommendedName>
</protein>
<dbReference type="AlphaFoldDB" id="A0A8J3B7M2"/>
<comment type="caution">
    <text evidence="1">The sequence shown here is derived from an EMBL/GenBank/DDBJ whole genome shotgun (WGS) entry which is preliminary data.</text>
</comment>